<evidence type="ECO:0000313" key="3">
    <source>
        <dbReference type="Proteomes" id="UP000050509"/>
    </source>
</evidence>
<proteinExistence type="predicted"/>
<dbReference type="PANTHER" id="PTHR43092">
    <property type="entry name" value="L-CYSTEINE DESULFHYDRASE"/>
    <property type="match status" value="1"/>
</dbReference>
<protein>
    <recommendedName>
        <fullName evidence="4">Aminotransferase</fullName>
    </recommendedName>
</protein>
<dbReference type="InterPro" id="IPR015424">
    <property type="entry name" value="PyrdxlP-dep_Trfase"/>
</dbReference>
<feature type="non-terminal residue" evidence="2">
    <location>
        <position position="1"/>
    </location>
</feature>
<evidence type="ECO:0008006" key="4">
    <source>
        <dbReference type="Google" id="ProtNLM"/>
    </source>
</evidence>
<keyword evidence="1" id="KW-0663">Pyridoxal phosphate</keyword>
<gene>
    <name evidence="2" type="ORF">SE17_37250</name>
</gene>
<comment type="caution">
    <text evidence="2">The sequence shown here is derived from an EMBL/GenBank/DDBJ whole genome shotgun (WGS) entry which is preliminary data.</text>
</comment>
<accession>A0A0P9D7R2</accession>
<dbReference type="AlphaFoldDB" id="A0A0P9D7R2"/>
<name>A0A0P9D7R2_9CHLR</name>
<keyword evidence="3" id="KW-1185">Reference proteome</keyword>
<sequence>EWRGTHDPAAYLSVPAAINFMTERNWPAVRAACHALALDARDRVVARYGQPLASSDAWWSQMTLLPLPPCDVTALKRQLWDEFAVEIPNIEWKGRQYLRISVQCYTGPRDIDRLLGAIGELLPE</sequence>
<evidence type="ECO:0000313" key="2">
    <source>
        <dbReference type="EMBL" id="KPV48591.1"/>
    </source>
</evidence>
<dbReference type="PANTHER" id="PTHR43092:SF2">
    <property type="entry name" value="HERCYNYLCYSTEINE SULFOXIDE LYASE"/>
    <property type="match status" value="1"/>
</dbReference>
<dbReference type="EMBL" id="LJCR01002535">
    <property type="protein sequence ID" value="KPV48591.1"/>
    <property type="molecule type" value="Genomic_DNA"/>
</dbReference>
<dbReference type="Proteomes" id="UP000050509">
    <property type="component" value="Unassembled WGS sequence"/>
</dbReference>
<dbReference type="SUPFAM" id="SSF53383">
    <property type="entry name" value="PLP-dependent transferases"/>
    <property type="match status" value="1"/>
</dbReference>
<reference evidence="2 3" key="1">
    <citation type="submission" date="2015-09" db="EMBL/GenBank/DDBJ databases">
        <title>Draft genome sequence of Kouleothrix aurantiaca JCM 19913.</title>
        <authorList>
            <person name="Hemp J."/>
        </authorList>
    </citation>
    <scope>NUCLEOTIDE SEQUENCE [LARGE SCALE GENOMIC DNA]</scope>
    <source>
        <strain evidence="2 3">COM-B</strain>
    </source>
</reference>
<evidence type="ECO:0000256" key="1">
    <source>
        <dbReference type="ARBA" id="ARBA00022898"/>
    </source>
</evidence>
<organism evidence="2 3">
    <name type="scientific">Kouleothrix aurantiaca</name>
    <dbReference type="NCBI Taxonomy" id="186479"/>
    <lineage>
        <taxon>Bacteria</taxon>
        <taxon>Bacillati</taxon>
        <taxon>Chloroflexota</taxon>
        <taxon>Chloroflexia</taxon>
        <taxon>Chloroflexales</taxon>
        <taxon>Roseiflexineae</taxon>
        <taxon>Roseiflexaceae</taxon>
        <taxon>Kouleothrix</taxon>
    </lineage>
</organism>